<dbReference type="Gene3D" id="1.10.10.10">
    <property type="entry name" value="Winged helix-like DNA-binding domain superfamily/Winged helix DNA-binding domain"/>
    <property type="match status" value="1"/>
</dbReference>
<evidence type="ECO:0000259" key="1">
    <source>
        <dbReference type="PROSITE" id="PS50995"/>
    </source>
</evidence>
<organism evidence="2 3">
    <name type="scientific">Zhongshania arctica</name>
    <dbReference type="NCBI Taxonomy" id="3238302"/>
    <lineage>
        <taxon>Bacteria</taxon>
        <taxon>Pseudomonadati</taxon>
        <taxon>Pseudomonadota</taxon>
        <taxon>Gammaproteobacteria</taxon>
        <taxon>Cellvibrionales</taxon>
        <taxon>Spongiibacteraceae</taxon>
        <taxon>Zhongshania</taxon>
    </lineage>
</organism>
<dbReference type="RefSeq" id="WP_368374758.1">
    <property type="nucleotide sequence ID" value="NZ_JBFRYB010000001.1"/>
</dbReference>
<dbReference type="InterPro" id="IPR039422">
    <property type="entry name" value="MarR/SlyA-like"/>
</dbReference>
<proteinExistence type="predicted"/>
<dbReference type="InterPro" id="IPR036388">
    <property type="entry name" value="WH-like_DNA-bd_sf"/>
</dbReference>
<dbReference type="PRINTS" id="PR00598">
    <property type="entry name" value="HTHMARR"/>
</dbReference>
<dbReference type="PANTHER" id="PTHR33164:SF43">
    <property type="entry name" value="HTH-TYPE TRANSCRIPTIONAL REPRESSOR YETL"/>
    <property type="match status" value="1"/>
</dbReference>
<comment type="caution">
    <text evidence="2">The sequence shown here is derived from an EMBL/GenBank/DDBJ whole genome shotgun (WGS) entry which is preliminary data.</text>
</comment>
<dbReference type="InterPro" id="IPR036390">
    <property type="entry name" value="WH_DNA-bd_sf"/>
</dbReference>
<dbReference type="SMART" id="SM00347">
    <property type="entry name" value="HTH_MARR"/>
    <property type="match status" value="1"/>
</dbReference>
<dbReference type="InterPro" id="IPR000835">
    <property type="entry name" value="HTH_MarR-typ"/>
</dbReference>
<gene>
    <name evidence="2" type="ORF">AB4875_04000</name>
</gene>
<keyword evidence="3" id="KW-1185">Reference proteome</keyword>
<dbReference type="PROSITE" id="PS50995">
    <property type="entry name" value="HTH_MARR_2"/>
    <property type="match status" value="1"/>
</dbReference>
<dbReference type="SUPFAM" id="SSF46785">
    <property type="entry name" value="Winged helix' DNA-binding domain"/>
    <property type="match status" value="1"/>
</dbReference>
<dbReference type="EMBL" id="JBFRYB010000001">
    <property type="protein sequence ID" value="MEX1664637.1"/>
    <property type="molecule type" value="Genomic_DNA"/>
</dbReference>
<feature type="domain" description="HTH marR-type" evidence="1">
    <location>
        <begin position="9"/>
        <end position="144"/>
    </location>
</feature>
<name>A0ABV3TSR9_9GAMM</name>
<sequence>MSDIAVHTEATVLQFLETAAALERRLDRVLSNTKGISFSEYRLLKTLAEASAGGLPRIELASSVGLTASAVTRALKPLEKLGYIATERSERDARQSLASITSAGNELLADAQSILRDGLRELPVNTLNQQKVTEFQARLSELNGR</sequence>
<evidence type="ECO:0000313" key="2">
    <source>
        <dbReference type="EMBL" id="MEX1664637.1"/>
    </source>
</evidence>
<dbReference type="Proteomes" id="UP001557484">
    <property type="component" value="Unassembled WGS sequence"/>
</dbReference>
<protein>
    <submittedName>
        <fullName evidence="2">MarR family winged helix-turn-helix transcriptional regulator</fullName>
    </submittedName>
</protein>
<evidence type="ECO:0000313" key="3">
    <source>
        <dbReference type="Proteomes" id="UP001557484"/>
    </source>
</evidence>
<reference evidence="2 3" key="1">
    <citation type="journal article" date="2011" name="Int. J. Syst. Evol. Microbiol.">
        <title>Zhongshania antarctica gen. nov., sp. nov. and Zhongshania guokunii sp. nov., gammaproteobacteria respectively isolated from coastal attached (fast) ice and surface seawater of the Antarctic.</title>
        <authorList>
            <person name="Li H.J."/>
            <person name="Zhang X.Y."/>
            <person name="Chen C.X."/>
            <person name="Zhang Y.J."/>
            <person name="Gao Z.M."/>
            <person name="Yu Y."/>
            <person name="Chen X.L."/>
            <person name="Chen B."/>
            <person name="Zhang Y.Z."/>
        </authorList>
    </citation>
    <scope>NUCLEOTIDE SEQUENCE [LARGE SCALE GENOMIC DNA]</scope>
    <source>
        <strain evidence="2 3">R06B22</strain>
    </source>
</reference>
<dbReference type="Pfam" id="PF01047">
    <property type="entry name" value="MarR"/>
    <property type="match status" value="1"/>
</dbReference>
<accession>A0ABV3TSR9</accession>
<dbReference type="PANTHER" id="PTHR33164">
    <property type="entry name" value="TRANSCRIPTIONAL REGULATOR, MARR FAMILY"/>
    <property type="match status" value="1"/>
</dbReference>